<accession>A0A9D4A2V6</accession>
<proteinExistence type="predicted"/>
<sequence length="78" mass="8921">NTFTPTTTINPPKSKAPMIKQEHKITMLDIDDADELPINQLQQKRFKKAIGKAVQENVGLITRLQRYKRATKKSTQSK</sequence>
<name>A0A9D4A2V6_9ROSI</name>
<comment type="caution">
    <text evidence="1">The sequence shown here is derived from an EMBL/GenBank/DDBJ whole genome shotgun (WGS) entry which is preliminary data.</text>
</comment>
<dbReference type="Proteomes" id="UP000828251">
    <property type="component" value="Unassembled WGS sequence"/>
</dbReference>
<protein>
    <submittedName>
        <fullName evidence="1">Uncharacterized protein</fullName>
    </submittedName>
</protein>
<reference evidence="1 2" key="1">
    <citation type="journal article" date="2021" name="Plant Biotechnol. J.">
        <title>Multi-omics assisted identification of the key and species-specific regulatory components of drought-tolerant mechanisms in Gossypium stocksii.</title>
        <authorList>
            <person name="Yu D."/>
            <person name="Ke L."/>
            <person name="Zhang D."/>
            <person name="Wu Y."/>
            <person name="Sun Y."/>
            <person name="Mei J."/>
            <person name="Sun J."/>
            <person name="Sun Y."/>
        </authorList>
    </citation>
    <scope>NUCLEOTIDE SEQUENCE [LARGE SCALE GENOMIC DNA]</scope>
    <source>
        <strain evidence="2">cv. E1</strain>
        <tissue evidence="1">Leaf</tissue>
    </source>
</reference>
<feature type="non-terminal residue" evidence="1">
    <location>
        <position position="1"/>
    </location>
</feature>
<dbReference type="EMBL" id="JAIQCV010000007">
    <property type="protein sequence ID" value="KAH1082570.1"/>
    <property type="molecule type" value="Genomic_DNA"/>
</dbReference>
<evidence type="ECO:0000313" key="1">
    <source>
        <dbReference type="EMBL" id="KAH1082570.1"/>
    </source>
</evidence>
<gene>
    <name evidence="1" type="ORF">J1N35_022331</name>
</gene>
<dbReference type="AlphaFoldDB" id="A0A9D4A2V6"/>
<organism evidence="1 2">
    <name type="scientific">Gossypium stocksii</name>
    <dbReference type="NCBI Taxonomy" id="47602"/>
    <lineage>
        <taxon>Eukaryota</taxon>
        <taxon>Viridiplantae</taxon>
        <taxon>Streptophyta</taxon>
        <taxon>Embryophyta</taxon>
        <taxon>Tracheophyta</taxon>
        <taxon>Spermatophyta</taxon>
        <taxon>Magnoliopsida</taxon>
        <taxon>eudicotyledons</taxon>
        <taxon>Gunneridae</taxon>
        <taxon>Pentapetalae</taxon>
        <taxon>rosids</taxon>
        <taxon>malvids</taxon>
        <taxon>Malvales</taxon>
        <taxon>Malvaceae</taxon>
        <taxon>Malvoideae</taxon>
        <taxon>Gossypium</taxon>
    </lineage>
</organism>
<evidence type="ECO:0000313" key="2">
    <source>
        <dbReference type="Proteomes" id="UP000828251"/>
    </source>
</evidence>
<keyword evidence="2" id="KW-1185">Reference proteome</keyword>